<accession>A0ABY3X5E3</accession>
<dbReference type="Proteomes" id="UP000829542">
    <property type="component" value="Chromosome"/>
</dbReference>
<gene>
    <name evidence="1" type="ORF">MMG00_08265</name>
</gene>
<evidence type="ECO:0000313" key="1">
    <source>
        <dbReference type="EMBL" id="UNM95223.1"/>
    </source>
</evidence>
<name>A0ABY3X5E3_9GAMM</name>
<organism evidence="1 2">
    <name type="scientific">Ignatzschineria rhizosphaerae</name>
    <dbReference type="NCBI Taxonomy" id="2923279"/>
    <lineage>
        <taxon>Bacteria</taxon>
        <taxon>Pseudomonadati</taxon>
        <taxon>Pseudomonadota</taxon>
        <taxon>Gammaproteobacteria</taxon>
        <taxon>Cardiobacteriales</taxon>
        <taxon>Ignatzschineriaceae</taxon>
        <taxon>Ignatzschineria</taxon>
    </lineage>
</organism>
<protein>
    <submittedName>
        <fullName evidence="1">Uncharacterized protein</fullName>
    </submittedName>
</protein>
<keyword evidence="2" id="KW-1185">Reference proteome</keyword>
<dbReference type="EMBL" id="CP093379">
    <property type="protein sequence ID" value="UNM95223.1"/>
    <property type="molecule type" value="Genomic_DNA"/>
</dbReference>
<sequence length="101" mass="11238">MKLRASSFKPFSVRIGILWVIAISSQQTDLNAGTSIKRSTKDVLSGTMQAGLIHTLHYFTFKIMSLKQNQIAGASIKRSTKDVLSGTMQAWFDSHVALFYI</sequence>
<evidence type="ECO:0000313" key="2">
    <source>
        <dbReference type="Proteomes" id="UP000829542"/>
    </source>
</evidence>
<reference evidence="1 2" key="1">
    <citation type="submission" date="2022-03" db="EMBL/GenBank/DDBJ databases">
        <title>Ignatzschineria rhizosphaerae HR5S32.</title>
        <authorList>
            <person name="Sun J.Q."/>
            <person name="Feng J.Y."/>
        </authorList>
    </citation>
    <scope>NUCLEOTIDE SEQUENCE [LARGE SCALE GENOMIC DNA]</scope>
    <source>
        <strain evidence="1 2">HR5S32</strain>
    </source>
</reference>
<dbReference type="RefSeq" id="WP_242147254.1">
    <property type="nucleotide sequence ID" value="NZ_CP093379.1"/>
</dbReference>
<proteinExistence type="predicted"/>